<organism evidence="2 3">
    <name type="scientific">Venturia inaequalis</name>
    <name type="common">Apple scab fungus</name>
    <dbReference type="NCBI Taxonomy" id="5025"/>
    <lineage>
        <taxon>Eukaryota</taxon>
        <taxon>Fungi</taxon>
        <taxon>Dikarya</taxon>
        <taxon>Ascomycota</taxon>
        <taxon>Pezizomycotina</taxon>
        <taxon>Dothideomycetes</taxon>
        <taxon>Pleosporomycetidae</taxon>
        <taxon>Venturiales</taxon>
        <taxon>Venturiaceae</taxon>
        <taxon>Venturia</taxon>
    </lineage>
</organism>
<evidence type="ECO:0000313" key="3">
    <source>
        <dbReference type="Proteomes" id="UP000447873"/>
    </source>
</evidence>
<dbReference type="InterPro" id="IPR011989">
    <property type="entry name" value="ARM-like"/>
</dbReference>
<dbReference type="PANTHER" id="PTHR11223">
    <property type="entry name" value="EXPORTIN 1/5"/>
    <property type="match status" value="1"/>
</dbReference>
<protein>
    <recommendedName>
        <fullName evidence="1">Exportin-5 C-terminal domain-containing protein</fullName>
    </recommendedName>
</protein>
<dbReference type="Pfam" id="PF19273">
    <property type="entry name" value="Exportin-5"/>
    <property type="match status" value="1"/>
</dbReference>
<proteinExistence type="predicted"/>
<dbReference type="SUPFAM" id="SSF48371">
    <property type="entry name" value="ARM repeat"/>
    <property type="match status" value="1"/>
</dbReference>
<dbReference type="Proteomes" id="UP000447873">
    <property type="component" value="Unassembled WGS sequence"/>
</dbReference>
<comment type="caution">
    <text evidence="2">The sequence shown here is derived from an EMBL/GenBank/DDBJ whole genome shotgun (WGS) entry which is preliminary data.</text>
</comment>
<dbReference type="Gene3D" id="1.25.10.10">
    <property type="entry name" value="Leucine-rich Repeat Variant"/>
    <property type="match status" value="1"/>
</dbReference>
<dbReference type="GO" id="GO:0005049">
    <property type="term" value="F:nuclear export signal receptor activity"/>
    <property type="evidence" value="ECO:0007669"/>
    <property type="project" value="InterPro"/>
</dbReference>
<dbReference type="InterPro" id="IPR045065">
    <property type="entry name" value="XPO1/5"/>
</dbReference>
<dbReference type="GO" id="GO:0042565">
    <property type="term" value="C:RNA nuclear export complex"/>
    <property type="evidence" value="ECO:0007669"/>
    <property type="project" value="TreeGrafter"/>
</dbReference>
<dbReference type="GO" id="GO:0005737">
    <property type="term" value="C:cytoplasm"/>
    <property type="evidence" value="ECO:0007669"/>
    <property type="project" value="TreeGrafter"/>
</dbReference>
<dbReference type="InterPro" id="IPR016024">
    <property type="entry name" value="ARM-type_fold"/>
</dbReference>
<gene>
    <name evidence="2" type="ORF">EG328_000148</name>
</gene>
<evidence type="ECO:0000313" key="2">
    <source>
        <dbReference type="EMBL" id="KAE9988192.1"/>
    </source>
</evidence>
<dbReference type="AlphaFoldDB" id="A0A8H3VIQ1"/>
<dbReference type="GO" id="GO:0006611">
    <property type="term" value="P:protein export from nucleus"/>
    <property type="evidence" value="ECO:0007669"/>
    <property type="project" value="InterPro"/>
</dbReference>
<accession>A0A8H3VIQ1</accession>
<dbReference type="PANTHER" id="PTHR11223:SF3">
    <property type="entry name" value="EXPORTIN-5"/>
    <property type="match status" value="1"/>
</dbReference>
<dbReference type="InterPro" id="IPR045478">
    <property type="entry name" value="Exportin-5_C"/>
</dbReference>
<dbReference type="GO" id="GO:0006405">
    <property type="term" value="P:RNA export from nucleus"/>
    <property type="evidence" value="ECO:0007669"/>
    <property type="project" value="TreeGrafter"/>
</dbReference>
<feature type="domain" description="Exportin-5 C-terminal" evidence="1">
    <location>
        <begin position="323"/>
        <end position="1155"/>
    </location>
</feature>
<sequence length="1205" mass="135897">MNGMDQQNQLLQAIEAIYNPRSTNEVRRAASQLCEDTKSLPQSRQLGFELASDITKDSYLRHYGLTLLDYHIRFVWDGYDEEMEAVLRDNVVNLAQQVRSEDPSFLRSKVAHEWTVLAKRSWATCWMNMDEQLVQLFQQGSDVHREIVLYVLQTLAEDIFKRDDSLAAARSEILAAACIEIFTPEALMLDAGVPKTGHVVNVRFGSEGWLQRLSAFLEYSLNNNDLSAAVKNLSTLGLTLSWMPSATIAETAGIQPICRAMLFGDAAIRLAAIEALNAICGRDKLADEDVVKIVTPLYASDSVASLRDVYRWAKVDAQDIDDQKYLVLQKLAKLLTKLGLWIEKRPSLIPETSDLPSFFELLFEVARDVSLKVSEPVLHLWAILLRSPAIRDSPVIQQSIGPLMEMCSSRLVRYESLPEDSEEPTVLFLEHDFDTIPEKHAFLGNYRRYCVEVVEAVVRKFPVDAVNHILGQAQTLLREIQQELASFQPQQFSKKSTQFLRVDAQILLVDAAVKGYNKYLEHQDETDPQQNEVTRNTMLSTFVEFYENSLAMDFIDPAVQRRVLSSLVGMVVRVFKQPRPDLAVVILQRLLQTNMQEDPSLPDYSEAVRSLSYLGVTESQKLATYLPNTLYELYDDLEKTVQNMHATRNYDEAHRLGFNAFLFIITLKARDLDEATRLTRLRAMLQESTDVWTNQEFTESAQGFESFLTILGLGPLPQYLFSHNFHKLQEWGENFLDAEGIAIQANVNDRMEHVPHRATRTLLMATFDKLSETDPIYDTAVSLWSEAMPTILPTLLKTLRHVHAFGDRSSWGQLPEEMQHVMHRILTDRFWQAGISTESMEDFYARVNSSKNSYEGFASTIRGALRQVREKSYSILCYLARLNGKFYGLPDLPGAIADAVYGTIQSLSAHQTTVLVNMSSQLIGRCPADLRGSFLPPVLVALFQQLDLKLNSEWEAVVHRTSQTGEDDNLNDEMKSESILRLLTFNAVSVANSLLDIDPSISQNDPSNDSRMHKMILERTQVFGQMLIFLTSALRFRDTRSCNMVIQIFGRTLPFFSKPSDFQVYICDNVLKAAIQSFNEPYFVDAQKNLASLIAQIISMDATEKGVPRSILLSLPGLGENKVDKVIAKVRSSKSAQQGGNAVLSLLSGLRGVSIHELGKMPTAEVKKKKKVIDVGMEVVVDGIRRGGEEGLDGVSAMFGRDEMR</sequence>
<dbReference type="GO" id="GO:0003723">
    <property type="term" value="F:RNA binding"/>
    <property type="evidence" value="ECO:0007669"/>
    <property type="project" value="TreeGrafter"/>
</dbReference>
<name>A0A8H3VIQ1_VENIN</name>
<evidence type="ECO:0000259" key="1">
    <source>
        <dbReference type="Pfam" id="PF19273"/>
    </source>
</evidence>
<reference evidence="2 3" key="1">
    <citation type="submission" date="2018-12" db="EMBL/GenBank/DDBJ databases">
        <title>Venturia inaequalis Genome Resource.</title>
        <authorList>
            <person name="Lichtner F.J."/>
        </authorList>
    </citation>
    <scope>NUCLEOTIDE SEQUENCE [LARGE SCALE GENOMIC DNA]</scope>
    <source>
        <strain evidence="2 3">120213</strain>
    </source>
</reference>
<dbReference type="GO" id="GO:0005634">
    <property type="term" value="C:nucleus"/>
    <property type="evidence" value="ECO:0007669"/>
    <property type="project" value="TreeGrafter"/>
</dbReference>
<dbReference type="EMBL" id="WNWS01000010">
    <property type="protein sequence ID" value="KAE9988192.1"/>
    <property type="molecule type" value="Genomic_DNA"/>
</dbReference>